<dbReference type="AlphaFoldDB" id="A0A5M7C9J7"/>
<name>A0A5M7C9J7_SACHI</name>
<dbReference type="Pfam" id="PF07287">
    <property type="entry name" value="AtuA"/>
    <property type="match status" value="1"/>
</dbReference>
<organism evidence="2 3">
    <name type="scientific">Saccharopolyspora hirsuta</name>
    <dbReference type="NCBI Taxonomy" id="1837"/>
    <lineage>
        <taxon>Bacteria</taxon>
        <taxon>Bacillati</taxon>
        <taxon>Actinomycetota</taxon>
        <taxon>Actinomycetes</taxon>
        <taxon>Pseudonocardiales</taxon>
        <taxon>Pseudonocardiaceae</taxon>
        <taxon>Saccharopolyspora</taxon>
    </lineage>
</organism>
<feature type="domain" description="Acyclic terpene utilisation N-terminal" evidence="1">
    <location>
        <begin position="1"/>
        <end position="426"/>
    </location>
</feature>
<evidence type="ECO:0000313" key="3">
    <source>
        <dbReference type="Proteomes" id="UP000323946"/>
    </source>
</evidence>
<dbReference type="RefSeq" id="WP_150064566.1">
    <property type="nucleotide sequence ID" value="NZ_VWPH01000001.1"/>
</dbReference>
<sequence length="435" mass="45183">MRIGSGAGFAGDRIEPAVDLAARGGLDDLVLECLAERTIALGQQRKLRDPALGHDPRLRARFERLLPVARERGVRVVTNMGAANPLAAGRETRDLLAELGLAGKVAVVTGDDVLDRLDLRLPALEDGIPLADHGPVVSANAYLGADALLPALDTGAHVVLTGRVADPSLFVAPLAHRLGWELDDWPRIASGTLVGHVLECAGQVTGGYFADPGVKDVPGLAELGFPFAEVAPDGTATIGKLAGTGGVVSTATVREQLLYEVTDPTGYRTPDVVLDFRTVRAEQTGVDRVRIGGATGRARPAELKVSVGYRAGYRAECGISYAGPNAARRARLAADVVTARLRGTGLRIRADVLGALGDSGEPSDECRLRVAAMAPNPAAADVVCHEVEALYTNGPAGGGGVRTDVREVVGIVSALIPRADVETRVTVLEADGAAA</sequence>
<accession>A0A5M7C9J7</accession>
<protein>
    <submittedName>
        <fullName evidence="2">DUF1446 domain-containing protein</fullName>
    </submittedName>
</protein>
<keyword evidence="3" id="KW-1185">Reference proteome</keyword>
<reference evidence="2 3" key="1">
    <citation type="submission" date="2019-09" db="EMBL/GenBank/DDBJ databases">
        <title>Draft genome sequence of the thermophilic Saccharopolyspora hirsuta VKM Ac-666T.</title>
        <authorList>
            <person name="Lobastova T.G."/>
            <person name="Fokina V."/>
            <person name="Bragin E.Y."/>
            <person name="Shtratnikova V.Y."/>
            <person name="Starodumova I.P."/>
            <person name="Tarlachkov S.V."/>
            <person name="Donova M.V."/>
        </authorList>
    </citation>
    <scope>NUCLEOTIDE SEQUENCE [LARGE SCALE GENOMIC DNA]</scope>
    <source>
        <strain evidence="2 3">VKM Ac-666</strain>
    </source>
</reference>
<dbReference type="PANTHER" id="PTHR47472:SF1">
    <property type="entry name" value="DUF1446-DOMAIN-CONTAINING PROTEIN"/>
    <property type="match status" value="1"/>
</dbReference>
<dbReference type="PANTHER" id="PTHR47472">
    <property type="entry name" value="PROPIONYL-COA CARBOXYLASE"/>
    <property type="match status" value="1"/>
</dbReference>
<gene>
    <name evidence="2" type="ORF">F1721_00920</name>
</gene>
<evidence type="ECO:0000259" key="1">
    <source>
        <dbReference type="Pfam" id="PF07287"/>
    </source>
</evidence>
<comment type="caution">
    <text evidence="2">The sequence shown here is derived from an EMBL/GenBank/DDBJ whole genome shotgun (WGS) entry which is preliminary data.</text>
</comment>
<dbReference type="OrthoDB" id="3959640at2"/>
<proteinExistence type="predicted"/>
<evidence type="ECO:0000313" key="2">
    <source>
        <dbReference type="EMBL" id="KAA5838060.1"/>
    </source>
</evidence>
<dbReference type="EMBL" id="VWPH01000001">
    <property type="protein sequence ID" value="KAA5838060.1"/>
    <property type="molecule type" value="Genomic_DNA"/>
</dbReference>
<dbReference type="Proteomes" id="UP000323946">
    <property type="component" value="Unassembled WGS sequence"/>
</dbReference>
<dbReference type="InterPro" id="IPR010839">
    <property type="entry name" value="AtuA_N"/>
</dbReference>